<keyword evidence="6" id="KW-0808">Transferase</keyword>
<dbReference type="FunFam" id="3.40.50.460:FF:000002">
    <property type="entry name" value="ATP-dependent 6-phosphofructokinase"/>
    <property type="match status" value="1"/>
</dbReference>
<dbReference type="InterPro" id="IPR012659">
    <property type="entry name" value="CHP02444"/>
</dbReference>
<name>A0A812T6I3_9DINO</name>
<evidence type="ECO:0000256" key="7">
    <source>
        <dbReference type="ARBA" id="ARBA00022723"/>
    </source>
</evidence>
<evidence type="ECO:0000256" key="1">
    <source>
        <dbReference type="ARBA" id="ARBA00001946"/>
    </source>
</evidence>
<evidence type="ECO:0000256" key="11">
    <source>
        <dbReference type="ARBA" id="ARBA00048070"/>
    </source>
</evidence>
<dbReference type="PANTHER" id="PTHR13697:SF52">
    <property type="entry name" value="ATP-DEPENDENT 6-PHOSPHOFRUCTOKINASE 3"/>
    <property type="match status" value="1"/>
</dbReference>
<dbReference type="Pfam" id="PF09523">
    <property type="entry name" value="DUF2390"/>
    <property type="match status" value="1"/>
</dbReference>
<evidence type="ECO:0000256" key="6">
    <source>
        <dbReference type="ARBA" id="ARBA00022679"/>
    </source>
</evidence>
<evidence type="ECO:0000256" key="3">
    <source>
        <dbReference type="ARBA" id="ARBA00004679"/>
    </source>
</evidence>
<reference evidence="13" key="1">
    <citation type="submission" date="2021-02" db="EMBL/GenBank/DDBJ databases">
        <authorList>
            <person name="Dougan E. K."/>
            <person name="Rhodes N."/>
            <person name="Thang M."/>
            <person name="Chan C."/>
        </authorList>
    </citation>
    <scope>NUCLEOTIDE SEQUENCE</scope>
</reference>
<organism evidence="13 14">
    <name type="scientific">Symbiodinium necroappetens</name>
    <dbReference type="NCBI Taxonomy" id="1628268"/>
    <lineage>
        <taxon>Eukaryota</taxon>
        <taxon>Sar</taxon>
        <taxon>Alveolata</taxon>
        <taxon>Dinophyceae</taxon>
        <taxon>Suessiales</taxon>
        <taxon>Symbiodiniaceae</taxon>
        <taxon>Symbiodinium</taxon>
    </lineage>
</organism>
<dbReference type="GO" id="GO:0061621">
    <property type="term" value="P:canonical glycolysis"/>
    <property type="evidence" value="ECO:0007669"/>
    <property type="project" value="TreeGrafter"/>
</dbReference>
<dbReference type="GO" id="GO:0006002">
    <property type="term" value="P:fructose 6-phosphate metabolic process"/>
    <property type="evidence" value="ECO:0007669"/>
    <property type="project" value="InterPro"/>
</dbReference>
<gene>
    <name evidence="13" type="primary">pfkA1</name>
    <name evidence="13" type="ORF">SNEC2469_LOCUS14510</name>
</gene>
<comment type="cofactor">
    <cofactor evidence="1">
        <name>Mg(2+)</name>
        <dbReference type="ChEBI" id="CHEBI:18420"/>
    </cofactor>
</comment>
<keyword evidence="9" id="KW-0460">Magnesium</keyword>
<evidence type="ECO:0000259" key="12">
    <source>
        <dbReference type="Pfam" id="PF00365"/>
    </source>
</evidence>
<dbReference type="AlphaFoldDB" id="A0A812T6I3"/>
<keyword evidence="8" id="KW-0418">Kinase</keyword>
<evidence type="ECO:0000256" key="4">
    <source>
        <dbReference type="ARBA" id="ARBA00012055"/>
    </source>
</evidence>
<dbReference type="PRINTS" id="PR00476">
    <property type="entry name" value="PHFRCTKINASE"/>
</dbReference>
<evidence type="ECO:0000256" key="8">
    <source>
        <dbReference type="ARBA" id="ARBA00022777"/>
    </source>
</evidence>
<dbReference type="GO" id="GO:0047334">
    <property type="term" value="F:diphosphate-fructose-6-phosphate 1-phosphotransferase activity"/>
    <property type="evidence" value="ECO:0007669"/>
    <property type="project" value="InterPro"/>
</dbReference>
<dbReference type="PROSITE" id="PS00433">
    <property type="entry name" value="PHOSPHOFRUCTOKINASE"/>
    <property type="match status" value="1"/>
</dbReference>
<dbReference type="GO" id="GO:0005524">
    <property type="term" value="F:ATP binding"/>
    <property type="evidence" value="ECO:0007669"/>
    <property type="project" value="TreeGrafter"/>
</dbReference>
<dbReference type="GO" id="GO:0016208">
    <property type="term" value="F:AMP binding"/>
    <property type="evidence" value="ECO:0007669"/>
    <property type="project" value="TreeGrafter"/>
</dbReference>
<dbReference type="EC" id="2.7.1.11" evidence="4"/>
<dbReference type="InterPro" id="IPR012829">
    <property type="entry name" value="Phosphofructokinase_III"/>
</dbReference>
<dbReference type="Gene3D" id="3.40.50.450">
    <property type="match status" value="1"/>
</dbReference>
<keyword evidence="10" id="KW-0324">Glycolysis</keyword>
<dbReference type="PANTHER" id="PTHR13697">
    <property type="entry name" value="PHOSPHOFRUCTOKINASE"/>
    <property type="match status" value="1"/>
</dbReference>
<dbReference type="NCBIfam" id="NF010674">
    <property type="entry name" value="PRK14071.1"/>
    <property type="match status" value="1"/>
</dbReference>
<dbReference type="InterPro" id="IPR000023">
    <property type="entry name" value="Phosphofructokinase_dom"/>
</dbReference>
<comment type="caution">
    <text evidence="13">The sequence shown here is derived from an EMBL/GenBank/DDBJ whole genome shotgun (WGS) entry which is preliminary data.</text>
</comment>
<dbReference type="GO" id="GO:0030388">
    <property type="term" value="P:fructose 1,6-bisphosphate metabolic process"/>
    <property type="evidence" value="ECO:0007669"/>
    <property type="project" value="TreeGrafter"/>
</dbReference>
<comment type="pathway">
    <text evidence="3">Carbohydrate degradation; glycolysis; D-glyceraldehyde 3-phosphate and glycerone phosphate from D-glucose: step 3/4.</text>
</comment>
<dbReference type="InterPro" id="IPR015912">
    <property type="entry name" value="Phosphofructokinase_CS"/>
</dbReference>
<evidence type="ECO:0000313" key="13">
    <source>
        <dbReference type="EMBL" id="CAE7508425.1"/>
    </source>
</evidence>
<dbReference type="UniPathway" id="UPA00109">
    <property type="reaction ID" value="UER00182"/>
</dbReference>
<dbReference type="Gene3D" id="3.40.50.460">
    <property type="entry name" value="Phosphofructokinase domain"/>
    <property type="match status" value="1"/>
</dbReference>
<evidence type="ECO:0000313" key="14">
    <source>
        <dbReference type="Proteomes" id="UP000601435"/>
    </source>
</evidence>
<keyword evidence="7" id="KW-0479">Metal-binding</keyword>
<dbReference type="GO" id="GO:0005945">
    <property type="term" value="C:6-phosphofructokinase complex"/>
    <property type="evidence" value="ECO:0007669"/>
    <property type="project" value="TreeGrafter"/>
</dbReference>
<dbReference type="GO" id="GO:0046872">
    <property type="term" value="F:metal ion binding"/>
    <property type="evidence" value="ECO:0007669"/>
    <property type="project" value="UniProtKB-KW"/>
</dbReference>
<dbReference type="SUPFAM" id="SSF53784">
    <property type="entry name" value="Phosphofructokinase"/>
    <property type="match status" value="1"/>
</dbReference>
<dbReference type="NCBIfam" id="NF002872">
    <property type="entry name" value="PRK03202.1"/>
    <property type="match status" value="1"/>
</dbReference>
<evidence type="ECO:0000256" key="9">
    <source>
        <dbReference type="ARBA" id="ARBA00022842"/>
    </source>
</evidence>
<dbReference type="NCBIfam" id="TIGR02444">
    <property type="entry name" value="TIGR02444 family protein"/>
    <property type="match status" value="1"/>
</dbReference>
<dbReference type="InterPro" id="IPR035966">
    <property type="entry name" value="PKF_sf"/>
</dbReference>
<sequence length="476" mass="50832">MADIRRIGLLTSGGDCAGLNAVIRAVVQRAVYGYGWDVVGIYKGTAGLLARPVEAEVLNLKRFTGGLLRMAGTVLGTTNKGNPFAYPMPDGSKVDRSEEIIEGVRQLDLDAVIGIGGDGSLAILRRLAQQGDIPLVAIPKTIDNDLGDTEVAIGHDTAVEVATEALDHLQPTAASHDRVMVLEVMGRDAGHIALSAGIAGGADVILIPEIPYAIDSIARKIDELRKVGRNFALVVVAEAVRTEAGEPVGETKLSGGVQYGGIGHYIGRRIAEATGAETRVTVLGHLQRGGTPTPRDRLMASSFGVHAVDLIAEGRFDRMVAWSGRRVIDVPIAEAIESYHAVATDGALDSPFWRFSLAVYGRPGVPEACLTLQDLRGLDVNLLLFACFAGGRGAVLTPQHLEMLGTAVAAWHEQVVRPLRGARRWMKTRPLDAAQRGLREEIKRLELEAERLEQEALWAALPLPAGAPDRRAVAQP</sequence>
<feature type="domain" description="Phosphofructokinase" evidence="12">
    <location>
        <begin position="6"/>
        <end position="311"/>
    </location>
</feature>
<evidence type="ECO:0000256" key="10">
    <source>
        <dbReference type="ARBA" id="ARBA00023152"/>
    </source>
</evidence>
<dbReference type="GO" id="GO:0048029">
    <property type="term" value="F:monosaccharide binding"/>
    <property type="evidence" value="ECO:0007669"/>
    <property type="project" value="TreeGrafter"/>
</dbReference>
<dbReference type="GO" id="GO:0070095">
    <property type="term" value="F:fructose-6-phosphate binding"/>
    <property type="evidence" value="ECO:0007669"/>
    <property type="project" value="TreeGrafter"/>
</dbReference>
<comment type="subcellular location">
    <subcellularLocation>
        <location evidence="2">Cytoplasm</location>
    </subcellularLocation>
</comment>
<dbReference type="GO" id="GO:0003872">
    <property type="term" value="F:6-phosphofructokinase activity"/>
    <property type="evidence" value="ECO:0007669"/>
    <property type="project" value="UniProtKB-EC"/>
</dbReference>
<accession>A0A812T6I3</accession>
<keyword evidence="14" id="KW-1185">Reference proteome</keyword>
<comment type="catalytic activity">
    <reaction evidence="11">
        <text>beta-D-fructose 6-phosphate + ATP = beta-D-fructose 1,6-bisphosphate + ADP + H(+)</text>
        <dbReference type="Rhea" id="RHEA:16109"/>
        <dbReference type="ChEBI" id="CHEBI:15378"/>
        <dbReference type="ChEBI" id="CHEBI:30616"/>
        <dbReference type="ChEBI" id="CHEBI:32966"/>
        <dbReference type="ChEBI" id="CHEBI:57634"/>
        <dbReference type="ChEBI" id="CHEBI:456216"/>
        <dbReference type="EC" id="2.7.1.11"/>
    </reaction>
</comment>
<evidence type="ECO:0000256" key="5">
    <source>
        <dbReference type="ARBA" id="ARBA00022490"/>
    </source>
</evidence>
<dbReference type="EMBL" id="CAJNJA010023258">
    <property type="protein sequence ID" value="CAE7508425.1"/>
    <property type="molecule type" value="Genomic_DNA"/>
</dbReference>
<dbReference type="HAMAP" id="MF_01976">
    <property type="entry name" value="Phosphofructokinase_III"/>
    <property type="match status" value="1"/>
</dbReference>
<proteinExistence type="inferred from homology"/>
<evidence type="ECO:0000256" key="2">
    <source>
        <dbReference type="ARBA" id="ARBA00004496"/>
    </source>
</evidence>
<dbReference type="InterPro" id="IPR022953">
    <property type="entry name" value="ATP_PFK"/>
</dbReference>
<protein>
    <recommendedName>
        <fullName evidence="4">6-phosphofructokinase</fullName>
        <ecNumber evidence="4">2.7.1.11</ecNumber>
    </recommendedName>
</protein>
<dbReference type="Pfam" id="PF00365">
    <property type="entry name" value="PFK"/>
    <property type="match status" value="1"/>
</dbReference>
<keyword evidence="5" id="KW-0963">Cytoplasm</keyword>
<dbReference type="GO" id="GO:0042802">
    <property type="term" value="F:identical protein binding"/>
    <property type="evidence" value="ECO:0007669"/>
    <property type="project" value="TreeGrafter"/>
</dbReference>
<dbReference type="OrthoDB" id="10256729at2759"/>
<dbReference type="Proteomes" id="UP000601435">
    <property type="component" value="Unassembled WGS sequence"/>
</dbReference>